<protein>
    <submittedName>
        <fullName evidence="3">Uncharacterized protein</fullName>
    </submittedName>
</protein>
<keyword evidence="4" id="KW-1185">Reference proteome</keyword>
<feature type="transmembrane region" description="Helical" evidence="2">
    <location>
        <begin position="170"/>
        <end position="190"/>
    </location>
</feature>
<keyword evidence="2" id="KW-1133">Transmembrane helix</keyword>
<comment type="caution">
    <text evidence="3">The sequence shown here is derived from an EMBL/GenBank/DDBJ whole genome shotgun (WGS) entry which is preliminary data.</text>
</comment>
<evidence type="ECO:0000313" key="3">
    <source>
        <dbReference type="EMBL" id="MBK1817552.1"/>
    </source>
</evidence>
<evidence type="ECO:0000313" key="4">
    <source>
        <dbReference type="Proteomes" id="UP000600139"/>
    </source>
</evidence>
<reference evidence="3" key="1">
    <citation type="submission" date="2021-01" db="EMBL/GenBank/DDBJ databases">
        <title>Modified the classification status of verrucomicrobia.</title>
        <authorList>
            <person name="Feng X."/>
        </authorList>
    </citation>
    <scope>NUCLEOTIDE SEQUENCE</scope>
    <source>
        <strain evidence="3">JCM 18052</strain>
    </source>
</reference>
<proteinExistence type="predicted"/>
<accession>A0A934V8S0</accession>
<dbReference type="RefSeq" id="WP_200352492.1">
    <property type="nucleotide sequence ID" value="NZ_BAABHZ010000001.1"/>
</dbReference>
<sequence length="541" mass="59183">MKSGRNDMTHPHPDDSLLLIRCPSCGQRFKVGDDLRERTVECGGCEHRFRINDEVIVRTKKFYPGERNDPALNRFQRVPLAGGESLSGLQTIRYANVPDPAVLEPMSPQRILAGALGVGGMVFMALLLMFGGSSGGMLDGMETGNRLVMGGFACLLGMLLLVYANPKARIKALGVGLLLAGFVMAVPFFFKSGSVLPQSRQEAVAGGPGPSIEAPKETEQSKSLNALKSRIGTDPLDAEIARHPKEEGGKRAVGIWLRDLSGSNKNLVRDYFIRAAEADSSTHPYPRDGGYLLVVTGTTKSLQELAKLANPLGETQNIYPDLSVVEVRVNNENFIEGPMEKLINREDPAFYQLNRRELESVDLDRAKRAVQRLSDAPPTVYRSDITRQLISLLGEETVDFKPIICRALETWSEQPGPASAAALAEAKKLQAKKQVVPQEMIALIVKEKNVDVVPVLDELWSQNATVWEALYGEMGQAIEPALLRRFPETSGTLRFSAIRLMGRVGGADSLSVLATVKAGSDPELKILLERAEKSIKDRLSR</sequence>
<evidence type="ECO:0000256" key="1">
    <source>
        <dbReference type="SAM" id="MobiDB-lite"/>
    </source>
</evidence>
<feature type="region of interest" description="Disordered" evidence="1">
    <location>
        <begin position="201"/>
        <end position="220"/>
    </location>
</feature>
<feature type="transmembrane region" description="Helical" evidence="2">
    <location>
        <begin position="144"/>
        <end position="163"/>
    </location>
</feature>
<dbReference type="Proteomes" id="UP000600139">
    <property type="component" value="Unassembled WGS sequence"/>
</dbReference>
<name>A0A934V8S0_9BACT</name>
<feature type="transmembrane region" description="Helical" evidence="2">
    <location>
        <begin position="111"/>
        <end position="132"/>
    </location>
</feature>
<dbReference type="AlphaFoldDB" id="A0A934V8S0"/>
<evidence type="ECO:0000256" key="2">
    <source>
        <dbReference type="SAM" id="Phobius"/>
    </source>
</evidence>
<keyword evidence="2" id="KW-0472">Membrane</keyword>
<keyword evidence="2" id="KW-0812">Transmembrane</keyword>
<dbReference type="EMBL" id="JAENIK010000012">
    <property type="protein sequence ID" value="MBK1817552.1"/>
    <property type="molecule type" value="Genomic_DNA"/>
</dbReference>
<gene>
    <name evidence="3" type="ORF">JIN84_18175</name>
</gene>
<organism evidence="3 4">
    <name type="scientific">Luteolibacter yonseiensis</name>
    <dbReference type="NCBI Taxonomy" id="1144680"/>
    <lineage>
        <taxon>Bacteria</taxon>
        <taxon>Pseudomonadati</taxon>
        <taxon>Verrucomicrobiota</taxon>
        <taxon>Verrucomicrobiia</taxon>
        <taxon>Verrucomicrobiales</taxon>
        <taxon>Verrucomicrobiaceae</taxon>
        <taxon>Luteolibacter</taxon>
    </lineage>
</organism>